<keyword evidence="4" id="KW-1185">Reference proteome</keyword>
<feature type="compositionally biased region" description="Acidic residues" evidence="1">
    <location>
        <begin position="73"/>
        <end position="92"/>
    </location>
</feature>
<accession>A0A8K0LBG0</accession>
<feature type="compositionally biased region" description="Polar residues" evidence="1">
    <location>
        <begin position="198"/>
        <end position="214"/>
    </location>
</feature>
<dbReference type="EMBL" id="JAESVG020000001">
    <property type="protein sequence ID" value="KAG8632049.1"/>
    <property type="molecule type" value="Genomic_DNA"/>
</dbReference>
<evidence type="ECO:0000256" key="2">
    <source>
        <dbReference type="SAM" id="SignalP"/>
    </source>
</evidence>
<sequence>MLFSIILLTSLAASALAAADPTAVHSSAIDHVPAFEDDTLFDADHEGLDYYEDEDEGDHDDDYTQLYARSADYPEEYEDEDEDDDDFSEDDDDDWIAEYETTFVSSHRVRTVYVPEEDEDDVTRELLRRSEHGSEESFGYINEADTNEDDFDDEVIPEFHWAEIAGSAAPKSAASPAAKVIPAPTPAPLPTPASLTLRSATVGATASNRPKTRR</sequence>
<organism evidence="3 4">
    <name type="scientific">Elsinoe batatas</name>
    <dbReference type="NCBI Taxonomy" id="2601811"/>
    <lineage>
        <taxon>Eukaryota</taxon>
        <taxon>Fungi</taxon>
        <taxon>Dikarya</taxon>
        <taxon>Ascomycota</taxon>
        <taxon>Pezizomycotina</taxon>
        <taxon>Dothideomycetes</taxon>
        <taxon>Dothideomycetidae</taxon>
        <taxon>Myriangiales</taxon>
        <taxon>Elsinoaceae</taxon>
        <taxon>Elsinoe</taxon>
    </lineage>
</organism>
<evidence type="ECO:0000313" key="4">
    <source>
        <dbReference type="Proteomes" id="UP000809789"/>
    </source>
</evidence>
<feature type="region of interest" description="Disordered" evidence="1">
    <location>
        <begin position="177"/>
        <end position="214"/>
    </location>
</feature>
<proteinExistence type="predicted"/>
<gene>
    <name evidence="3" type="ORF">KVT40_001189</name>
</gene>
<comment type="caution">
    <text evidence="3">The sequence shown here is derived from an EMBL/GenBank/DDBJ whole genome shotgun (WGS) entry which is preliminary data.</text>
</comment>
<feature type="compositionally biased region" description="Acidic residues" evidence="1">
    <location>
        <begin position="50"/>
        <end position="63"/>
    </location>
</feature>
<protein>
    <submittedName>
        <fullName evidence="3">Uncharacterized protein</fullName>
    </submittedName>
</protein>
<dbReference type="OrthoDB" id="10552024at2759"/>
<feature type="signal peptide" evidence="2">
    <location>
        <begin position="1"/>
        <end position="19"/>
    </location>
</feature>
<feature type="region of interest" description="Disordered" evidence="1">
    <location>
        <begin position="50"/>
        <end position="92"/>
    </location>
</feature>
<evidence type="ECO:0000256" key="1">
    <source>
        <dbReference type="SAM" id="MobiDB-lite"/>
    </source>
</evidence>
<feature type="chain" id="PRO_5035483119" evidence="2">
    <location>
        <begin position="20"/>
        <end position="214"/>
    </location>
</feature>
<keyword evidence="2" id="KW-0732">Signal</keyword>
<evidence type="ECO:0000313" key="3">
    <source>
        <dbReference type="EMBL" id="KAG8632049.1"/>
    </source>
</evidence>
<reference evidence="3" key="1">
    <citation type="submission" date="2021-07" db="EMBL/GenBank/DDBJ databases">
        <title>Elsinoe batatas strain:CRI-CJ2 Genome sequencing and assembly.</title>
        <authorList>
            <person name="Huang L."/>
        </authorList>
    </citation>
    <scope>NUCLEOTIDE SEQUENCE</scope>
    <source>
        <strain evidence="3">CRI-CJ2</strain>
    </source>
</reference>
<name>A0A8K0LBG0_9PEZI</name>
<dbReference type="Proteomes" id="UP000809789">
    <property type="component" value="Unassembled WGS sequence"/>
</dbReference>
<dbReference type="AlphaFoldDB" id="A0A8K0LBG0"/>